<organism evidence="7 8">
    <name type="scientific">Piliocolobus tephrosceles</name>
    <name type="common">Ugandan red Colobus</name>
    <dbReference type="NCBI Taxonomy" id="591936"/>
    <lineage>
        <taxon>Eukaryota</taxon>
        <taxon>Metazoa</taxon>
        <taxon>Chordata</taxon>
        <taxon>Craniata</taxon>
        <taxon>Vertebrata</taxon>
        <taxon>Euteleostomi</taxon>
        <taxon>Mammalia</taxon>
        <taxon>Eutheria</taxon>
        <taxon>Euarchontoglires</taxon>
        <taxon>Primates</taxon>
        <taxon>Haplorrhini</taxon>
        <taxon>Catarrhini</taxon>
        <taxon>Cercopithecidae</taxon>
        <taxon>Colobinae</taxon>
        <taxon>Piliocolobus</taxon>
    </lineage>
</organism>
<sequence>MHPFLAPASRDLRKALERSAFGRCTWGHQQQGGHYSLQVEWYTWATSPIRRYLDVVLQRQILLALGHGGSAYSARDIDGLCQGFSLQHALAQSYQRRAHSLHLAVQLKAQPLDKLGFVVDVEAGSRCFRLQFPSNRETLPDPCPVPYSSLQLAEHPHALAGRPGLQLLWRRRVYSVQGSSPPLPLPGTVLDPHTCGVQTALWKQLLALVELQRWPEAAALIQEKGGASPRRGLVQVQRSRCGHFLEVARELGSGDTLQVQLGASLQHGFLVPSPQLWTVAPGFSLCLEHVERPGDCFLGHVYQAPRDRYRDVDEYACVWEPFCALESATGAVAENDSVTLQHLSVSWDVSRMPQGQLQGAFRLEAAFLEENCVDMNLSCCYLCIRLEGLPAPTASPRSGPSSLGPGLSVDPGTYTWVAHGQTEDWDQERRADRQEAPRQVHLFIHHMGMEKVPEEVLRPGTLFTVELLPKQLPDLRKEEAVRGLEEASPLVTSIALGQPVPQPLCRVIPSRFLKRQTYDIPGGRHKLNPSQNRAVREALEKPLTVIQGPPGTGKTIVGLHIIFWFHKSNQEQVQPGGSPDGETQLGGPCILYCGPSNKSVDVLAELLLRRMELKPLRVYSEQAEASEFPVPRLGSRKLLRRNPREGRPNQSLRTITLHHRIRQAPNPYSSEIKAFDTRLQSGELFSREDLVQEGLVGGSEVRAGPARGHPLHLLLCSLHPC</sequence>
<dbReference type="InterPro" id="IPR001900">
    <property type="entry name" value="RNase_II/R"/>
</dbReference>
<protein>
    <recommendedName>
        <fullName evidence="9">DNA2/NAM7 helicase helicase domain-containing protein</fullName>
    </recommendedName>
</protein>
<dbReference type="GO" id="GO:0000175">
    <property type="term" value="F:3'-5'-RNA exonuclease activity"/>
    <property type="evidence" value="ECO:0007669"/>
    <property type="project" value="UniProtKB-ARBA"/>
</dbReference>
<evidence type="ECO:0000256" key="4">
    <source>
        <dbReference type="ARBA" id="ARBA00022840"/>
    </source>
</evidence>
<accession>A0A8C9LIC2</accession>
<dbReference type="PANTHER" id="PTHR43788:SF16">
    <property type="entry name" value="HELICASE WITH ZINC FINGER 2"/>
    <property type="match status" value="1"/>
</dbReference>
<evidence type="ECO:0000259" key="5">
    <source>
        <dbReference type="Pfam" id="PF00773"/>
    </source>
</evidence>
<name>A0A8C9LIC2_9PRIM</name>
<evidence type="ECO:0000259" key="6">
    <source>
        <dbReference type="Pfam" id="PF13086"/>
    </source>
</evidence>
<dbReference type="AlphaFoldDB" id="A0A8C9LIC2"/>
<evidence type="ECO:0000256" key="2">
    <source>
        <dbReference type="ARBA" id="ARBA00022801"/>
    </source>
</evidence>
<feature type="domain" description="RNB" evidence="5">
    <location>
        <begin position="12"/>
        <end position="65"/>
    </location>
</feature>
<keyword evidence="2" id="KW-0378">Hydrolase</keyword>
<evidence type="ECO:0008006" key="9">
    <source>
        <dbReference type="Google" id="ProtNLM"/>
    </source>
</evidence>
<keyword evidence="8" id="KW-1185">Reference proteome</keyword>
<dbReference type="SUPFAM" id="SSF50249">
    <property type="entry name" value="Nucleic acid-binding proteins"/>
    <property type="match status" value="1"/>
</dbReference>
<dbReference type="InterPro" id="IPR027417">
    <property type="entry name" value="P-loop_NTPase"/>
</dbReference>
<evidence type="ECO:0000256" key="3">
    <source>
        <dbReference type="ARBA" id="ARBA00022806"/>
    </source>
</evidence>
<keyword evidence="3" id="KW-0347">Helicase</keyword>
<dbReference type="Pfam" id="PF13086">
    <property type="entry name" value="AAA_11"/>
    <property type="match status" value="1"/>
</dbReference>
<dbReference type="PROSITE" id="PS01175">
    <property type="entry name" value="RIBONUCLEASE_II"/>
    <property type="match status" value="1"/>
</dbReference>
<dbReference type="Gene3D" id="3.40.50.300">
    <property type="entry name" value="P-loop containing nucleotide triphosphate hydrolases"/>
    <property type="match status" value="1"/>
</dbReference>
<feature type="domain" description="DNA2/NAM7 helicase helicase" evidence="6">
    <location>
        <begin position="526"/>
        <end position="677"/>
    </location>
</feature>
<proteinExistence type="predicted"/>
<dbReference type="InterPro" id="IPR050534">
    <property type="entry name" value="Coronavir_polyprotein_1ab"/>
</dbReference>
<dbReference type="InterPro" id="IPR012340">
    <property type="entry name" value="NA-bd_OB-fold"/>
</dbReference>
<dbReference type="Pfam" id="PF00773">
    <property type="entry name" value="RNB"/>
    <property type="match status" value="1"/>
</dbReference>
<dbReference type="GO" id="GO:0043139">
    <property type="term" value="F:5'-3' DNA helicase activity"/>
    <property type="evidence" value="ECO:0007669"/>
    <property type="project" value="TreeGrafter"/>
</dbReference>
<reference evidence="7" key="1">
    <citation type="submission" date="2025-08" db="UniProtKB">
        <authorList>
            <consortium name="Ensembl"/>
        </authorList>
    </citation>
    <scope>IDENTIFICATION</scope>
</reference>
<dbReference type="PANTHER" id="PTHR43788">
    <property type="entry name" value="DNA2/NAM7 HELICASE FAMILY MEMBER"/>
    <property type="match status" value="1"/>
</dbReference>
<dbReference type="Proteomes" id="UP000694416">
    <property type="component" value="Unplaced"/>
</dbReference>
<dbReference type="SUPFAM" id="SSF52540">
    <property type="entry name" value="P-loop containing nucleoside triphosphate hydrolases"/>
    <property type="match status" value="1"/>
</dbReference>
<dbReference type="GO" id="GO:0005524">
    <property type="term" value="F:ATP binding"/>
    <property type="evidence" value="ECO:0007669"/>
    <property type="project" value="UniProtKB-KW"/>
</dbReference>
<evidence type="ECO:0000256" key="1">
    <source>
        <dbReference type="ARBA" id="ARBA00022741"/>
    </source>
</evidence>
<dbReference type="GO" id="GO:0003723">
    <property type="term" value="F:RNA binding"/>
    <property type="evidence" value="ECO:0007669"/>
    <property type="project" value="InterPro"/>
</dbReference>
<keyword evidence="1" id="KW-0547">Nucleotide-binding</keyword>
<dbReference type="InterPro" id="IPR041677">
    <property type="entry name" value="DNA2/NAM7_AAA_11"/>
</dbReference>
<evidence type="ECO:0000313" key="8">
    <source>
        <dbReference type="Proteomes" id="UP000694416"/>
    </source>
</evidence>
<dbReference type="InterPro" id="IPR022966">
    <property type="entry name" value="RNase_II/R_CS"/>
</dbReference>
<evidence type="ECO:0000313" key="7">
    <source>
        <dbReference type="Ensembl" id="ENSPTEP00000004529.1"/>
    </source>
</evidence>
<keyword evidence="4" id="KW-0067">ATP-binding</keyword>
<dbReference type="Ensembl" id="ENSPTET00000007033.1">
    <property type="protein sequence ID" value="ENSPTEP00000004529.1"/>
    <property type="gene ID" value="ENSPTEG00000005293.1"/>
</dbReference>
<reference evidence="7" key="2">
    <citation type="submission" date="2025-09" db="UniProtKB">
        <authorList>
            <consortium name="Ensembl"/>
        </authorList>
    </citation>
    <scope>IDENTIFICATION</scope>
</reference>